<dbReference type="AlphaFoldDB" id="A0A5E4MCX0"/>
<dbReference type="Pfam" id="PF03372">
    <property type="entry name" value="Exo_endo_phos"/>
    <property type="match status" value="1"/>
</dbReference>
<dbReference type="PANTHER" id="PTHR36688:SF1">
    <property type="entry name" value="ENDONUCLEASE_EXONUCLEASE_PHOSPHATASE DOMAIN-CONTAINING PROTEIN"/>
    <property type="match status" value="1"/>
</dbReference>
<gene>
    <name evidence="2" type="ORF">CINCED_3A014645</name>
</gene>
<accession>A0A5E4MCX0</accession>
<dbReference type="Proteomes" id="UP000325440">
    <property type="component" value="Unassembled WGS sequence"/>
</dbReference>
<sequence>MDLPAPNTININTNTDFNINNINRSNTPCHSTENGSFQTQLTRDLGPQFRILQLKVEDISRDKSEYLAKFPRENNISVLLLQETHTTDADQLRQRGSISGYSIAAATYNRSYGTSTYIRNDIIDWEHVSTYERNNVTAAHIKISELSIINVYKPTNESWLNSDLTPITHPGVIAGDFNSHHQFWGYDNNDPNGVTLNEWTERENIALIFNAKDKGTFRSWEMATRLQFGPMLHNKRS</sequence>
<dbReference type="PANTHER" id="PTHR36688">
    <property type="entry name" value="ENDO/EXONUCLEASE/PHOSPHATASE DOMAIN-CONTAINING PROTEIN"/>
    <property type="match status" value="1"/>
</dbReference>
<dbReference type="GO" id="GO:0004519">
    <property type="term" value="F:endonuclease activity"/>
    <property type="evidence" value="ECO:0007669"/>
    <property type="project" value="UniProtKB-KW"/>
</dbReference>
<feature type="domain" description="Endonuclease/exonuclease/phosphatase" evidence="1">
    <location>
        <begin position="63"/>
        <end position="203"/>
    </location>
</feature>
<reference evidence="2 3" key="1">
    <citation type="submission" date="2019-08" db="EMBL/GenBank/DDBJ databases">
        <authorList>
            <person name="Alioto T."/>
            <person name="Alioto T."/>
            <person name="Gomez Garrido J."/>
        </authorList>
    </citation>
    <scope>NUCLEOTIDE SEQUENCE [LARGE SCALE GENOMIC DNA]</scope>
</reference>
<keyword evidence="2" id="KW-0269">Exonuclease</keyword>
<dbReference type="EMBL" id="CABPRJ010000505">
    <property type="protein sequence ID" value="VVC30105.1"/>
    <property type="molecule type" value="Genomic_DNA"/>
</dbReference>
<dbReference type="GO" id="GO:0004527">
    <property type="term" value="F:exonuclease activity"/>
    <property type="evidence" value="ECO:0007669"/>
    <property type="project" value="UniProtKB-KW"/>
</dbReference>
<dbReference type="InterPro" id="IPR005135">
    <property type="entry name" value="Endo/exonuclease/phosphatase"/>
</dbReference>
<dbReference type="InterPro" id="IPR036691">
    <property type="entry name" value="Endo/exonu/phosph_ase_sf"/>
</dbReference>
<organism evidence="2 3">
    <name type="scientific">Cinara cedri</name>
    <dbReference type="NCBI Taxonomy" id="506608"/>
    <lineage>
        <taxon>Eukaryota</taxon>
        <taxon>Metazoa</taxon>
        <taxon>Ecdysozoa</taxon>
        <taxon>Arthropoda</taxon>
        <taxon>Hexapoda</taxon>
        <taxon>Insecta</taxon>
        <taxon>Pterygota</taxon>
        <taxon>Neoptera</taxon>
        <taxon>Paraneoptera</taxon>
        <taxon>Hemiptera</taxon>
        <taxon>Sternorrhyncha</taxon>
        <taxon>Aphidomorpha</taxon>
        <taxon>Aphidoidea</taxon>
        <taxon>Aphididae</taxon>
        <taxon>Lachninae</taxon>
        <taxon>Cinara</taxon>
    </lineage>
</organism>
<evidence type="ECO:0000313" key="2">
    <source>
        <dbReference type="EMBL" id="VVC30105.1"/>
    </source>
</evidence>
<proteinExistence type="predicted"/>
<protein>
    <submittedName>
        <fullName evidence="2">Endonuclease/exonuclease/phosphatase</fullName>
    </submittedName>
</protein>
<dbReference type="InterPro" id="IPR052560">
    <property type="entry name" value="RdDP_mobile_element"/>
</dbReference>
<keyword evidence="3" id="KW-1185">Reference proteome</keyword>
<keyword evidence="2" id="KW-0255">Endonuclease</keyword>
<evidence type="ECO:0000313" key="3">
    <source>
        <dbReference type="Proteomes" id="UP000325440"/>
    </source>
</evidence>
<dbReference type="OrthoDB" id="6620533at2759"/>
<evidence type="ECO:0000259" key="1">
    <source>
        <dbReference type="Pfam" id="PF03372"/>
    </source>
</evidence>
<name>A0A5E4MCX0_9HEMI</name>
<dbReference type="Gene3D" id="3.60.10.10">
    <property type="entry name" value="Endonuclease/exonuclease/phosphatase"/>
    <property type="match status" value="1"/>
</dbReference>
<keyword evidence="2" id="KW-0540">Nuclease</keyword>
<keyword evidence="2" id="KW-0378">Hydrolase</keyword>
<dbReference type="SUPFAM" id="SSF56219">
    <property type="entry name" value="DNase I-like"/>
    <property type="match status" value="1"/>
</dbReference>